<dbReference type="InterPro" id="IPR057739">
    <property type="entry name" value="Glyco_hydro_29_N"/>
</dbReference>
<evidence type="ECO:0000259" key="7">
    <source>
        <dbReference type="Pfam" id="PF01120"/>
    </source>
</evidence>
<dbReference type="SUPFAM" id="SSF51445">
    <property type="entry name" value="(Trans)glycosidases"/>
    <property type="match status" value="1"/>
</dbReference>
<evidence type="ECO:0000313" key="9">
    <source>
        <dbReference type="Proteomes" id="UP000192940"/>
    </source>
</evidence>
<dbReference type="SMART" id="SM00812">
    <property type="entry name" value="Alpha_L_fucos"/>
    <property type="match status" value="1"/>
</dbReference>
<evidence type="ECO:0000256" key="3">
    <source>
        <dbReference type="ARBA" id="ARBA00012662"/>
    </source>
</evidence>
<evidence type="ECO:0000256" key="1">
    <source>
        <dbReference type="ARBA" id="ARBA00004071"/>
    </source>
</evidence>
<name>A0A1X7GWU0_9BACL</name>
<protein>
    <recommendedName>
        <fullName evidence="3">alpha-L-fucosidase</fullName>
        <ecNumber evidence="3">3.2.1.51</ecNumber>
    </recommendedName>
</protein>
<proteinExistence type="inferred from homology"/>
<evidence type="ECO:0000256" key="2">
    <source>
        <dbReference type="ARBA" id="ARBA00007951"/>
    </source>
</evidence>
<dbReference type="EMBL" id="LT840184">
    <property type="protein sequence ID" value="SMF75966.1"/>
    <property type="molecule type" value="Genomic_DNA"/>
</dbReference>
<evidence type="ECO:0000256" key="6">
    <source>
        <dbReference type="ARBA" id="ARBA00023295"/>
    </source>
</evidence>
<gene>
    <name evidence="8" type="ORF">SAMN05661091_1263</name>
</gene>
<dbReference type="EC" id="3.2.1.51" evidence="3"/>
<dbReference type="Pfam" id="PF01120">
    <property type="entry name" value="Alpha_L_fucos"/>
    <property type="match status" value="1"/>
</dbReference>
<dbReference type="GO" id="GO:0006004">
    <property type="term" value="P:fucose metabolic process"/>
    <property type="evidence" value="ECO:0007669"/>
    <property type="project" value="InterPro"/>
</dbReference>
<keyword evidence="4" id="KW-0732">Signal</keyword>
<keyword evidence="5" id="KW-0378">Hydrolase</keyword>
<dbReference type="STRING" id="1313296.SAMN05661091_1263"/>
<dbReference type="GO" id="GO:0005764">
    <property type="term" value="C:lysosome"/>
    <property type="evidence" value="ECO:0007669"/>
    <property type="project" value="TreeGrafter"/>
</dbReference>
<evidence type="ECO:0000256" key="4">
    <source>
        <dbReference type="ARBA" id="ARBA00022729"/>
    </source>
</evidence>
<comment type="function">
    <text evidence="1">Alpha-L-fucosidase is responsible for hydrolyzing the alpha-1,6-linked fucose joined to the reducing-end N-acetylglucosamine of the carbohydrate moieties of glycoproteins.</text>
</comment>
<dbReference type="Proteomes" id="UP000192940">
    <property type="component" value="Chromosome I"/>
</dbReference>
<dbReference type="Gene3D" id="3.20.20.80">
    <property type="entry name" value="Glycosidases"/>
    <property type="match status" value="1"/>
</dbReference>
<dbReference type="SMR" id="A0A1X7GWU0"/>
<dbReference type="InterPro" id="IPR017853">
    <property type="entry name" value="GH"/>
</dbReference>
<dbReference type="PIRSF" id="PIRSF001092">
    <property type="entry name" value="Alpha-L-fucosidase"/>
    <property type="match status" value="1"/>
</dbReference>
<dbReference type="PANTHER" id="PTHR10030">
    <property type="entry name" value="ALPHA-L-FUCOSIDASE"/>
    <property type="match status" value="1"/>
</dbReference>
<accession>A0A1X7GWU0</accession>
<sequence length="381" mass="43641">MGKASGAENGNNHAGINGRDPRTAWWTEARFGMFIHWGLYALPAQGEWIMYAQKTPVCEYEQLAQQFNPTEFDAKAWVSLAKDAGMRYIVITAKHHDGFTMYHSKADPFNIVDSTPFNRDPMKELAEACREADIVLCFYYSHVIDWHHPHAVHKEHNNTWDYKLEEKRFTEYWEGKAKPQIKELLTEYGWVGLLWFDTAGGLSEEDSKDIVEHVRSLQPDCVINSRVSHYMGMGDYVSKGDNEIGMSGEDTRPWETPMTLNLSWGYTTRDQIWKTADVLIQKLVHVIGKGGNLLLNVGPTPQGTIPERSAERLREVGEWTHRNAEAVYSTEGSPFPCELDWGAITTKPGRMYLHIHNAKWPVGSLRLCGIRNKVWMSRMHK</sequence>
<reference evidence="8 9" key="1">
    <citation type="submission" date="2017-04" db="EMBL/GenBank/DDBJ databases">
        <authorList>
            <person name="Afonso C.L."/>
            <person name="Miller P.J."/>
            <person name="Scott M.A."/>
            <person name="Spackman E."/>
            <person name="Goraichik I."/>
            <person name="Dimitrov K.M."/>
            <person name="Suarez D.L."/>
            <person name="Swayne D.E."/>
        </authorList>
    </citation>
    <scope>NUCLEOTIDE SEQUENCE [LARGE SCALE GENOMIC DNA]</scope>
    <source>
        <strain evidence="8 9">N3/975</strain>
    </source>
</reference>
<dbReference type="PANTHER" id="PTHR10030:SF37">
    <property type="entry name" value="ALPHA-L-FUCOSIDASE-RELATED"/>
    <property type="match status" value="1"/>
</dbReference>
<feature type="domain" description="Glycoside hydrolase family 29 N-terminal" evidence="7">
    <location>
        <begin position="20"/>
        <end position="325"/>
    </location>
</feature>
<dbReference type="PRINTS" id="PR00741">
    <property type="entry name" value="GLHYDRLASE29"/>
</dbReference>
<keyword evidence="6" id="KW-0326">Glycosidase</keyword>
<evidence type="ECO:0000313" key="8">
    <source>
        <dbReference type="EMBL" id="SMF75966.1"/>
    </source>
</evidence>
<evidence type="ECO:0000256" key="5">
    <source>
        <dbReference type="ARBA" id="ARBA00022801"/>
    </source>
</evidence>
<comment type="similarity">
    <text evidence="2">Belongs to the glycosyl hydrolase 29 family.</text>
</comment>
<organism evidence="8 9">
    <name type="scientific">Paenibacillus uliginis N3/975</name>
    <dbReference type="NCBI Taxonomy" id="1313296"/>
    <lineage>
        <taxon>Bacteria</taxon>
        <taxon>Bacillati</taxon>
        <taxon>Bacillota</taxon>
        <taxon>Bacilli</taxon>
        <taxon>Bacillales</taxon>
        <taxon>Paenibacillaceae</taxon>
        <taxon>Paenibacillus</taxon>
    </lineage>
</organism>
<dbReference type="InterPro" id="IPR000933">
    <property type="entry name" value="Glyco_hydro_29"/>
</dbReference>
<dbReference type="GO" id="GO:0004560">
    <property type="term" value="F:alpha-L-fucosidase activity"/>
    <property type="evidence" value="ECO:0007669"/>
    <property type="project" value="InterPro"/>
</dbReference>
<dbReference type="RefSeq" id="WP_244562971.1">
    <property type="nucleotide sequence ID" value="NZ_LT840184.1"/>
</dbReference>
<dbReference type="GO" id="GO:0016139">
    <property type="term" value="P:glycoside catabolic process"/>
    <property type="evidence" value="ECO:0007669"/>
    <property type="project" value="TreeGrafter"/>
</dbReference>
<dbReference type="AlphaFoldDB" id="A0A1X7GWU0"/>
<dbReference type="InterPro" id="IPR016286">
    <property type="entry name" value="FUC_metazoa-typ"/>
</dbReference>
<keyword evidence="9" id="KW-1185">Reference proteome</keyword>